<feature type="compositionally biased region" description="Acidic residues" evidence="1">
    <location>
        <begin position="240"/>
        <end position="254"/>
    </location>
</feature>
<dbReference type="Proteomes" id="UP000012174">
    <property type="component" value="Unassembled WGS sequence"/>
</dbReference>
<feature type="region of interest" description="Disordered" evidence="1">
    <location>
        <begin position="1"/>
        <end position="85"/>
    </location>
</feature>
<name>M7TBK7_EUTLA</name>
<reference evidence="3" key="1">
    <citation type="journal article" date="2013" name="Genome Announc.">
        <title>Draft genome sequence of the grapevine dieback fungus Eutypa lata UCR-EL1.</title>
        <authorList>
            <person name="Blanco-Ulate B."/>
            <person name="Rolshausen P.E."/>
            <person name="Cantu D."/>
        </authorList>
    </citation>
    <scope>NUCLEOTIDE SEQUENCE [LARGE SCALE GENOMIC DNA]</scope>
    <source>
        <strain evidence="3">UCR-EL1</strain>
    </source>
</reference>
<dbReference type="KEGG" id="ela:UCREL1_5732"/>
<dbReference type="EMBL" id="KB706475">
    <property type="protein sequence ID" value="EMR67271.1"/>
    <property type="molecule type" value="Genomic_DNA"/>
</dbReference>
<feature type="compositionally biased region" description="Basic and acidic residues" evidence="1">
    <location>
        <begin position="44"/>
        <end position="68"/>
    </location>
</feature>
<dbReference type="HOGENOM" id="CLU_990548_0_0_1"/>
<evidence type="ECO:0000313" key="2">
    <source>
        <dbReference type="EMBL" id="EMR67271.1"/>
    </source>
</evidence>
<sequence length="281" mass="30550">MGMGPSNRPNLNSQPSNGEPALQGPEHGAPDPQDSLTEEPVPEDYEHGDPAPAEPEPKGDDQSGKIKIPELPLAAGPTLPQIGEDSYTKMLKNVAPRKEDKGRKANVKKLPSQRSLVGTARELMEFSEATAIKDTTISESNIVHVSASAAGSKYKGYKVDDAPSVAPARSQVLSPLPAEPAPPVDYLEMANRIYVRRAHIAGQLESRAPNIERENALTLAAYEQWKEDHPATNPDHLSAEEEEEEEEEPLEQDDASEKQWQTVDDIACSTLLDGNGQILRL</sequence>
<keyword evidence="3" id="KW-1185">Reference proteome</keyword>
<proteinExistence type="predicted"/>
<evidence type="ECO:0000313" key="3">
    <source>
        <dbReference type="Proteomes" id="UP000012174"/>
    </source>
</evidence>
<gene>
    <name evidence="2" type="ORF">UCREL1_5732</name>
</gene>
<feature type="region of interest" description="Disordered" evidence="1">
    <location>
        <begin position="94"/>
        <end position="113"/>
    </location>
</feature>
<feature type="region of interest" description="Disordered" evidence="1">
    <location>
        <begin position="226"/>
        <end position="262"/>
    </location>
</feature>
<accession>M7TBK7</accession>
<protein>
    <submittedName>
        <fullName evidence="2">Uncharacterized protein</fullName>
    </submittedName>
</protein>
<evidence type="ECO:0000256" key="1">
    <source>
        <dbReference type="SAM" id="MobiDB-lite"/>
    </source>
</evidence>
<dbReference type="AlphaFoldDB" id="M7TBK7"/>
<organism evidence="2 3">
    <name type="scientific">Eutypa lata (strain UCR-EL1)</name>
    <name type="common">Grapevine dieback disease fungus</name>
    <name type="synonym">Eutypa armeniacae</name>
    <dbReference type="NCBI Taxonomy" id="1287681"/>
    <lineage>
        <taxon>Eukaryota</taxon>
        <taxon>Fungi</taxon>
        <taxon>Dikarya</taxon>
        <taxon>Ascomycota</taxon>
        <taxon>Pezizomycotina</taxon>
        <taxon>Sordariomycetes</taxon>
        <taxon>Xylariomycetidae</taxon>
        <taxon>Xylariales</taxon>
        <taxon>Diatrypaceae</taxon>
        <taxon>Eutypa</taxon>
    </lineage>
</organism>
<feature type="compositionally biased region" description="Polar residues" evidence="1">
    <location>
        <begin position="7"/>
        <end position="17"/>
    </location>
</feature>